<dbReference type="EMBL" id="CDMY01000973">
    <property type="protein sequence ID" value="CEM38222.1"/>
    <property type="molecule type" value="Genomic_DNA"/>
</dbReference>
<keyword evidence="2" id="KW-1133">Transmembrane helix</keyword>
<sequence>MYVQYELPSSLPPNSTVRRGSHVQVQQENLHLHPLVWVQVACQQCCNLCVPLVWVAVCSIILAITREAPCDTNLDTFIWGFWALNIVVCFVVGASFSLVWICLGTAWYFQTGECPEHLVNLSLVVLILAWIGIVSSFCLVFCILIAMSLQKRQEQEQEQQEQHRRLSQEQHRRSSNPYAVASQV</sequence>
<dbReference type="InParanoid" id="A0A0G4H3E2"/>
<feature type="transmembrane region" description="Helical" evidence="2">
    <location>
        <begin position="76"/>
        <end position="109"/>
    </location>
</feature>
<feature type="region of interest" description="Disordered" evidence="1">
    <location>
        <begin position="156"/>
        <end position="184"/>
    </location>
</feature>
<reference evidence="3 4" key="1">
    <citation type="submission" date="2014-11" db="EMBL/GenBank/DDBJ databases">
        <authorList>
            <person name="Zhu J."/>
            <person name="Qi W."/>
            <person name="Song R."/>
        </authorList>
    </citation>
    <scope>NUCLEOTIDE SEQUENCE [LARGE SCALE GENOMIC DNA]</scope>
</reference>
<keyword evidence="4" id="KW-1185">Reference proteome</keyword>
<feature type="transmembrane region" description="Helical" evidence="2">
    <location>
        <begin position="121"/>
        <end position="147"/>
    </location>
</feature>
<keyword evidence="2" id="KW-0472">Membrane</keyword>
<evidence type="ECO:0000313" key="3">
    <source>
        <dbReference type="EMBL" id="CEM38222.1"/>
    </source>
</evidence>
<protein>
    <submittedName>
        <fullName evidence="3">Uncharacterized protein</fullName>
    </submittedName>
</protein>
<name>A0A0G4H3E2_VITBC</name>
<dbReference type="Proteomes" id="UP000041254">
    <property type="component" value="Unassembled WGS sequence"/>
</dbReference>
<organism evidence="3 4">
    <name type="scientific">Vitrella brassicaformis (strain CCMP3155)</name>
    <dbReference type="NCBI Taxonomy" id="1169540"/>
    <lineage>
        <taxon>Eukaryota</taxon>
        <taxon>Sar</taxon>
        <taxon>Alveolata</taxon>
        <taxon>Colpodellida</taxon>
        <taxon>Vitrellaceae</taxon>
        <taxon>Vitrella</taxon>
    </lineage>
</organism>
<evidence type="ECO:0000313" key="4">
    <source>
        <dbReference type="Proteomes" id="UP000041254"/>
    </source>
</evidence>
<evidence type="ECO:0000256" key="1">
    <source>
        <dbReference type="SAM" id="MobiDB-lite"/>
    </source>
</evidence>
<proteinExistence type="predicted"/>
<dbReference type="VEuPathDB" id="CryptoDB:Vbra_19565"/>
<evidence type="ECO:0000256" key="2">
    <source>
        <dbReference type="SAM" id="Phobius"/>
    </source>
</evidence>
<feature type="compositionally biased region" description="Basic and acidic residues" evidence="1">
    <location>
        <begin position="156"/>
        <end position="172"/>
    </location>
</feature>
<keyword evidence="2" id="KW-0812">Transmembrane</keyword>
<dbReference type="AlphaFoldDB" id="A0A0G4H3E2"/>
<accession>A0A0G4H3E2</accession>
<gene>
    <name evidence="3" type="ORF">Vbra_19565</name>
</gene>